<dbReference type="InterPro" id="IPR058362">
    <property type="entry name" value="DUF8049"/>
</dbReference>
<evidence type="ECO:0000259" key="2">
    <source>
        <dbReference type="Pfam" id="PF26223"/>
    </source>
</evidence>
<name>X1P4H5_9ZZZZ</name>
<organism evidence="3">
    <name type="scientific">marine sediment metagenome</name>
    <dbReference type="NCBI Taxonomy" id="412755"/>
    <lineage>
        <taxon>unclassified sequences</taxon>
        <taxon>metagenomes</taxon>
        <taxon>ecological metagenomes</taxon>
    </lineage>
</organism>
<dbReference type="EMBL" id="BARV01018980">
    <property type="protein sequence ID" value="GAI25819.1"/>
    <property type="molecule type" value="Genomic_DNA"/>
</dbReference>
<dbReference type="Pfam" id="PF26223">
    <property type="entry name" value="DUF8049"/>
    <property type="match status" value="1"/>
</dbReference>
<reference evidence="3" key="1">
    <citation type="journal article" date="2014" name="Front. Microbiol.">
        <title>High frequency of phylogenetically diverse reductive dehalogenase-homologous genes in deep subseafloor sedimentary metagenomes.</title>
        <authorList>
            <person name="Kawai M."/>
            <person name="Futagami T."/>
            <person name="Toyoda A."/>
            <person name="Takaki Y."/>
            <person name="Nishi S."/>
            <person name="Hori S."/>
            <person name="Arai W."/>
            <person name="Tsubouchi T."/>
            <person name="Morono Y."/>
            <person name="Uchiyama I."/>
            <person name="Ito T."/>
            <person name="Fujiyama A."/>
            <person name="Inagaki F."/>
            <person name="Takami H."/>
        </authorList>
    </citation>
    <scope>NUCLEOTIDE SEQUENCE</scope>
    <source>
        <strain evidence="3">Expedition CK06-06</strain>
    </source>
</reference>
<feature type="transmembrane region" description="Helical" evidence="1">
    <location>
        <begin position="39"/>
        <end position="56"/>
    </location>
</feature>
<sequence length="102" mass="11821">MKLNDQTIVSIVTGICLIGLVVVLKTILMISAEVLSRDIIIYIIIYVGFITSLSAKNKTAKRFKYDTPLFWCIFPFLLITLLIIRYRRKLSLRMFFPLVYNA</sequence>
<feature type="domain" description="DUF8049" evidence="2">
    <location>
        <begin position="2"/>
        <end position="86"/>
    </location>
</feature>
<dbReference type="AlphaFoldDB" id="X1P4H5"/>
<accession>X1P4H5</accession>
<protein>
    <recommendedName>
        <fullName evidence="2">DUF8049 domain-containing protein</fullName>
    </recommendedName>
</protein>
<keyword evidence="1" id="KW-0812">Transmembrane</keyword>
<gene>
    <name evidence="3" type="ORF">S06H3_31987</name>
</gene>
<evidence type="ECO:0000313" key="3">
    <source>
        <dbReference type="EMBL" id="GAI25819.1"/>
    </source>
</evidence>
<keyword evidence="1" id="KW-0472">Membrane</keyword>
<keyword evidence="1" id="KW-1133">Transmembrane helix</keyword>
<feature type="transmembrane region" description="Helical" evidence="1">
    <location>
        <begin position="68"/>
        <end position="86"/>
    </location>
</feature>
<comment type="caution">
    <text evidence="3">The sequence shown here is derived from an EMBL/GenBank/DDBJ whole genome shotgun (WGS) entry which is preliminary data.</text>
</comment>
<feature type="transmembrane region" description="Helical" evidence="1">
    <location>
        <begin position="6"/>
        <end position="27"/>
    </location>
</feature>
<evidence type="ECO:0000256" key="1">
    <source>
        <dbReference type="SAM" id="Phobius"/>
    </source>
</evidence>
<proteinExistence type="predicted"/>